<dbReference type="InterPro" id="IPR009057">
    <property type="entry name" value="Homeodomain-like_sf"/>
</dbReference>
<dbReference type="KEGG" id="ske:Sked_23870"/>
<evidence type="ECO:0000313" key="7">
    <source>
        <dbReference type="Proteomes" id="UP000000322"/>
    </source>
</evidence>
<sequence>MPTPPPDPGPGLRERKKAARREALVSASHDLVSRLGLDAVTVEMICDEVGVSPRTFFNYFASKVDAVLGIQETPLSGETAEVFAGGGPTGDLLDDCAAVVGSMLDSAPIDLDRMALVMELSQREPALLVRQLAWFEERTEELAGLAARRTGAETPGATEKMISSLVLLVVRSTLARWEIAGSAGLPSSHLPDVTAELRTLVAPAPDAHTSSPA</sequence>
<feature type="domain" description="HTH tetR-type" evidence="5">
    <location>
        <begin position="18"/>
        <end position="78"/>
    </location>
</feature>
<dbReference type="PANTHER" id="PTHR30055:SF238">
    <property type="entry name" value="MYCOFACTOCIN BIOSYNTHESIS TRANSCRIPTIONAL REGULATOR MFTR-RELATED"/>
    <property type="match status" value="1"/>
</dbReference>
<name>D1BJA7_SANKS</name>
<dbReference type="PANTHER" id="PTHR30055">
    <property type="entry name" value="HTH-TYPE TRANSCRIPTIONAL REGULATOR RUTR"/>
    <property type="match status" value="1"/>
</dbReference>
<organism evidence="6 7">
    <name type="scientific">Sanguibacter keddieii (strain ATCC 51767 / DSM 10542 / NCFB 3025 / ST-74)</name>
    <dbReference type="NCBI Taxonomy" id="446469"/>
    <lineage>
        <taxon>Bacteria</taxon>
        <taxon>Bacillati</taxon>
        <taxon>Actinomycetota</taxon>
        <taxon>Actinomycetes</taxon>
        <taxon>Micrococcales</taxon>
        <taxon>Sanguibacteraceae</taxon>
        <taxon>Sanguibacter</taxon>
    </lineage>
</organism>
<dbReference type="HOGENOM" id="CLU_069356_2_3_11"/>
<proteinExistence type="predicted"/>
<dbReference type="EMBL" id="CP001819">
    <property type="protein sequence ID" value="ACZ22301.1"/>
    <property type="molecule type" value="Genomic_DNA"/>
</dbReference>
<dbReference type="InterPro" id="IPR050109">
    <property type="entry name" value="HTH-type_TetR-like_transc_reg"/>
</dbReference>
<evidence type="ECO:0000313" key="6">
    <source>
        <dbReference type="EMBL" id="ACZ22301.1"/>
    </source>
</evidence>
<dbReference type="InterPro" id="IPR001647">
    <property type="entry name" value="HTH_TetR"/>
</dbReference>
<gene>
    <name evidence="6" type="ordered locus">Sked_23870</name>
</gene>
<dbReference type="Proteomes" id="UP000000322">
    <property type="component" value="Chromosome"/>
</dbReference>
<dbReference type="AlphaFoldDB" id="D1BJA7"/>
<dbReference type="eggNOG" id="COG1309">
    <property type="taxonomic scope" value="Bacteria"/>
</dbReference>
<feature type="DNA-binding region" description="H-T-H motif" evidence="4">
    <location>
        <begin position="41"/>
        <end position="60"/>
    </location>
</feature>
<reference evidence="6 7" key="1">
    <citation type="journal article" date="2009" name="Stand. Genomic Sci.">
        <title>Complete genome sequence of Sanguibacter keddieii type strain (ST-74).</title>
        <authorList>
            <person name="Ivanova N."/>
            <person name="Sikorski J."/>
            <person name="Sims D."/>
            <person name="Brettin T."/>
            <person name="Detter J.C."/>
            <person name="Han C."/>
            <person name="Lapidus A."/>
            <person name="Copeland A."/>
            <person name="Glavina Del Rio T."/>
            <person name="Nolan M."/>
            <person name="Chen F."/>
            <person name="Lucas S."/>
            <person name="Tice H."/>
            <person name="Cheng J.F."/>
            <person name="Bruce D."/>
            <person name="Goodwin L."/>
            <person name="Pitluck S."/>
            <person name="Pati A."/>
            <person name="Mavromatis K."/>
            <person name="Chen A."/>
            <person name="Palaniappan K."/>
            <person name="D'haeseleer P."/>
            <person name="Chain P."/>
            <person name="Bristow J."/>
            <person name="Eisen J.A."/>
            <person name="Markowitz V."/>
            <person name="Hugenholtz P."/>
            <person name="Goker M."/>
            <person name="Pukall R."/>
            <person name="Klenk H.P."/>
            <person name="Kyrpides N.C."/>
        </authorList>
    </citation>
    <scope>NUCLEOTIDE SEQUENCE [LARGE SCALE GENOMIC DNA]</scope>
    <source>
        <strain evidence="7">ATCC 51767 / DSM 10542 / NCFB 3025 / ST-74</strain>
    </source>
</reference>
<dbReference type="GO" id="GO:0000976">
    <property type="term" value="F:transcription cis-regulatory region binding"/>
    <property type="evidence" value="ECO:0007669"/>
    <property type="project" value="TreeGrafter"/>
</dbReference>
<accession>D1BJA7</accession>
<keyword evidence="3" id="KW-0804">Transcription</keyword>
<evidence type="ECO:0000259" key="5">
    <source>
        <dbReference type="PROSITE" id="PS50977"/>
    </source>
</evidence>
<keyword evidence="7" id="KW-1185">Reference proteome</keyword>
<evidence type="ECO:0000256" key="1">
    <source>
        <dbReference type="ARBA" id="ARBA00023015"/>
    </source>
</evidence>
<evidence type="ECO:0000256" key="2">
    <source>
        <dbReference type="ARBA" id="ARBA00023125"/>
    </source>
</evidence>
<keyword evidence="2 4" id="KW-0238">DNA-binding</keyword>
<evidence type="ECO:0000256" key="4">
    <source>
        <dbReference type="PROSITE-ProRule" id="PRU00335"/>
    </source>
</evidence>
<dbReference type="OrthoDB" id="8688418at2"/>
<evidence type="ECO:0000256" key="3">
    <source>
        <dbReference type="ARBA" id="ARBA00023163"/>
    </source>
</evidence>
<protein>
    <submittedName>
        <fullName evidence="6">Transcriptional regulator</fullName>
    </submittedName>
</protein>
<dbReference type="SUPFAM" id="SSF46689">
    <property type="entry name" value="Homeodomain-like"/>
    <property type="match status" value="1"/>
</dbReference>
<dbReference type="Pfam" id="PF00440">
    <property type="entry name" value="TetR_N"/>
    <property type="match status" value="1"/>
</dbReference>
<dbReference type="RefSeq" id="WP_012867370.1">
    <property type="nucleotide sequence ID" value="NC_013521.1"/>
</dbReference>
<dbReference type="Gene3D" id="1.10.357.10">
    <property type="entry name" value="Tetracycline Repressor, domain 2"/>
    <property type="match status" value="1"/>
</dbReference>
<dbReference type="STRING" id="446469.Sked_23870"/>
<keyword evidence="1" id="KW-0805">Transcription regulation</keyword>
<dbReference type="GO" id="GO:0003700">
    <property type="term" value="F:DNA-binding transcription factor activity"/>
    <property type="evidence" value="ECO:0007669"/>
    <property type="project" value="TreeGrafter"/>
</dbReference>
<dbReference type="PROSITE" id="PS50977">
    <property type="entry name" value="HTH_TETR_2"/>
    <property type="match status" value="1"/>
</dbReference>